<dbReference type="Proteomes" id="UP000030755">
    <property type="component" value="Unassembled WGS sequence"/>
</dbReference>
<dbReference type="FunFam" id="1.25.40.10:FF:000018">
    <property type="entry name" value="Cell division cycle protein 27 homolog B"/>
    <property type="match status" value="1"/>
</dbReference>
<evidence type="ECO:0000256" key="4">
    <source>
        <dbReference type="ARBA" id="ARBA00023242"/>
    </source>
</evidence>
<comment type="subcellular location">
    <subcellularLocation>
        <location evidence="1">Nucleus</location>
    </subcellularLocation>
</comment>
<evidence type="ECO:0000256" key="7">
    <source>
        <dbReference type="SAM" id="MobiDB-lite"/>
    </source>
</evidence>
<dbReference type="GO" id="GO:0000070">
    <property type="term" value="P:mitotic sister chromatid segregation"/>
    <property type="evidence" value="ECO:0007669"/>
    <property type="project" value="EnsemblFungi"/>
</dbReference>
<dbReference type="GO" id="GO:0031145">
    <property type="term" value="P:anaphase-promoting complex-dependent catabolic process"/>
    <property type="evidence" value="ECO:0007669"/>
    <property type="project" value="TreeGrafter"/>
</dbReference>
<keyword evidence="2" id="KW-0677">Repeat</keyword>
<dbReference type="InterPro" id="IPR011990">
    <property type="entry name" value="TPR-like_helical_dom_sf"/>
</dbReference>
<dbReference type="GO" id="GO:0016567">
    <property type="term" value="P:protein ubiquitination"/>
    <property type="evidence" value="ECO:0007669"/>
    <property type="project" value="TreeGrafter"/>
</dbReference>
<keyword evidence="4" id="KW-0539">Nucleus</keyword>
<dbReference type="GO" id="GO:0051301">
    <property type="term" value="P:cell division"/>
    <property type="evidence" value="ECO:0007669"/>
    <property type="project" value="TreeGrafter"/>
</dbReference>
<feature type="region of interest" description="Disordered" evidence="7">
    <location>
        <begin position="217"/>
        <end position="240"/>
    </location>
</feature>
<sequence length="627" mass="72292">MQVLVQERFAKILEYSHDNFLYDNAVFYAGRLESMQSSEESKLSLAKAFFVQAQYKNVYYILKKSKSAMNRYLFAHACYHLGFLAEAETVLLGVVESIQREQGVGKPDLAAVYYMLGKTCQRANRTIQAIGYFKSSLKLNPLIFDAYEQLCRLGSLESPKEIFVEKAGQTNLSKSAFLSSIHSGIGTPLKNSLLDFNMENTPTNNSSSSLNNLLLAGSPNSGISRRKEEKSRRLRVFETPDSSVRRSSRLNLSKGHNYVREKKRIRPLSSKGESEKEISENNNSDSDFRNDEILQQVLNLLQNFGYVCQYFYSFQCRKAIKVIQEMEHEHQQSGWVLSYLGKSYFEMVEYLKAEKCFELLRTKEPWHLNGMEIYSTLLWHLQKDSQLSFLANELYEFNKKAPQTWCAIGNCFSLQKDHNSALKAFQRAIQLDPFFAYPFTLSGHENVSVEDFEKATFCFQNALRIDSRHYNAWYGLGMIYFRQEKFEMAEFHFLRATKINPNNSVLFCYLGMIMQASKKTQKALEMFEKATKIDPKNPLAKFKKARLFSLIDQPQKALQELFELREITPNESAVYLQIGKIYKNLGDTQKSTMYFTWAYDLDPKCSSATSNDFSPSESLDDAVIQLE</sequence>
<comment type="similarity">
    <text evidence="5">Belongs to the APC3/CDC27 family.</text>
</comment>
<dbReference type="Pfam" id="PF00515">
    <property type="entry name" value="TPR_1"/>
    <property type="match status" value="2"/>
</dbReference>
<dbReference type="AlphaFoldDB" id="A0A075AVJ6"/>
<dbReference type="InterPro" id="IPR019734">
    <property type="entry name" value="TPR_rpt"/>
</dbReference>
<dbReference type="Pfam" id="PF12895">
    <property type="entry name" value="ANAPC3"/>
    <property type="match status" value="1"/>
</dbReference>
<reference evidence="8 9" key="1">
    <citation type="journal article" date="2013" name="Curr. Biol.">
        <title>Shared signatures of parasitism and phylogenomics unite Cryptomycota and microsporidia.</title>
        <authorList>
            <person name="James T.Y."/>
            <person name="Pelin A."/>
            <person name="Bonen L."/>
            <person name="Ahrendt S."/>
            <person name="Sain D."/>
            <person name="Corradi N."/>
            <person name="Stajich J.E."/>
        </authorList>
    </citation>
    <scope>NUCLEOTIDE SEQUENCE [LARGE SCALE GENOMIC DNA]</scope>
    <source>
        <strain evidence="8 9">CSF55</strain>
    </source>
</reference>
<feature type="repeat" description="TPR" evidence="6">
    <location>
        <begin position="470"/>
        <end position="503"/>
    </location>
</feature>
<evidence type="ECO:0000256" key="5">
    <source>
        <dbReference type="ARBA" id="ARBA00038210"/>
    </source>
</evidence>
<dbReference type="EMBL" id="KE560987">
    <property type="protein sequence ID" value="EPZ34145.1"/>
    <property type="molecule type" value="Genomic_DNA"/>
</dbReference>
<dbReference type="Gene3D" id="1.25.40.10">
    <property type="entry name" value="Tetratricopeptide repeat domain"/>
    <property type="match status" value="4"/>
</dbReference>
<dbReference type="SUPFAM" id="SSF48452">
    <property type="entry name" value="TPR-like"/>
    <property type="match status" value="2"/>
</dbReference>
<dbReference type="GO" id="GO:0007091">
    <property type="term" value="P:metaphase/anaphase transition of mitotic cell cycle"/>
    <property type="evidence" value="ECO:0007669"/>
    <property type="project" value="TreeGrafter"/>
</dbReference>
<evidence type="ECO:0008006" key="10">
    <source>
        <dbReference type="Google" id="ProtNLM"/>
    </source>
</evidence>
<dbReference type="SMART" id="SM00028">
    <property type="entry name" value="TPR"/>
    <property type="match status" value="8"/>
</dbReference>
<gene>
    <name evidence="8" type="ORF">O9G_003744</name>
</gene>
<feature type="repeat" description="TPR" evidence="6">
    <location>
        <begin position="504"/>
        <end position="537"/>
    </location>
</feature>
<dbReference type="PANTHER" id="PTHR12558">
    <property type="entry name" value="CELL DIVISION CYCLE 16,23,27"/>
    <property type="match status" value="1"/>
</dbReference>
<feature type="repeat" description="TPR" evidence="6">
    <location>
        <begin position="402"/>
        <end position="435"/>
    </location>
</feature>
<keyword evidence="9" id="KW-1185">Reference proteome</keyword>
<evidence type="ECO:0000256" key="3">
    <source>
        <dbReference type="ARBA" id="ARBA00022803"/>
    </source>
</evidence>
<dbReference type="OrthoDB" id="329563at2759"/>
<dbReference type="PROSITE" id="PS50005">
    <property type="entry name" value="TPR"/>
    <property type="match status" value="5"/>
</dbReference>
<proteinExistence type="inferred from homology"/>
<name>A0A075AVJ6_ROZAC</name>
<keyword evidence="3 6" id="KW-0802">TPR repeat</keyword>
<dbReference type="PANTHER" id="PTHR12558:SF13">
    <property type="entry name" value="CELL DIVISION CYCLE PROTEIN 27 HOMOLOG"/>
    <property type="match status" value="1"/>
</dbReference>
<evidence type="ECO:0000256" key="1">
    <source>
        <dbReference type="ARBA" id="ARBA00004123"/>
    </source>
</evidence>
<dbReference type="GO" id="GO:0051728">
    <property type="term" value="P:cell cycle switching, mitotic to meiotic cell cycle"/>
    <property type="evidence" value="ECO:0007669"/>
    <property type="project" value="EnsemblFungi"/>
</dbReference>
<evidence type="ECO:0000256" key="6">
    <source>
        <dbReference type="PROSITE-ProRule" id="PRU00339"/>
    </source>
</evidence>
<dbReference type="GO" id="GO:0005680">
    <property type="term" value="C:anaphase-promoting complex"/>
    <property type="evidence" value="ECO:0007669"/>
    <property type="project" value="EnsemblFungi"/>
</dbReference>
<dbReference type="GO" id="GO:0003677">
    <property type="term" value="F:DNA binding"/>
    <property type="evidence" value="ECO:0007669"/>
    <property type="project" value="EnsemblFungi"/>
</dbReference>
<dbReference type="HOGENOM" id="CLU_008850_0_1_1"/>
<protein>
    <recommendedName>
        <fullName evidence="10">TPR-like protein</fullName>
    </recommendedName>
</protein>
<dbReference type="STRING" id="988480.A0A075AVJ6"/>
<evidence type="ECO:0000313" key="9">
    <source>
        <dbReference type="Proteomes" id="UP000030755"/>
    </source>
</evidence>
<feature type="compositionally biased region" description="Basic and acidic residues" evidence="7">
    <location>
        <begin position="225"/>
        <end position="238"/>
    </location>
</feature>
<dbReference type="GO" id="GO:0005737">
    <property type="term" value="C:cytoplasm"/>
    <property type="evidence" value="ECO:0007669"/>
    <property type="project" value="TreeGrafter"/>
</dbReference>
<feature type="repeat" description="TPR" evidence="6">
    <location>
        <begin position="572"/>
        <end position="605"/>
    </location>
</feature>
<evidence type="ECO:0000256" key="2">
    <source>
        <dbReference type="ARBA" id="ARBA00022737"/>
    </source>
</evidence>
<organism evidence="8 9">
    <name type="scientific">Rozella allomycis (strain CSF55)</name>
    <dbReference type="NCBI Taxonomy" id="988480"/>
    <lineage>
        <taxon>Eukaryota</taxon>
        <taxon>Fungi</taxon>
        <taxon>Fungi incertae sedis</taxon>
        <taxon>Cryptomycota</taxon>
        <taxon>Cryptomycota incertae sedis</taxon>
        <taxon>Rozella</taxon>
    </lineage>
</organism>
<feature type="repeat" description="TPR" evidence="6">
    <location>
        <begin position="110"/>
        <end position="143"/>
    </location>
</feature>
<accession>A0A075AVJ6</accession>
<evidence type="ECO:0000313" key="8">
    <source>
        <dbReference type="EMBL" id="EPZ34145.1"/>
    </source>
</evidence>
<feature type="region of interest" description="Disordered" evidence="7">
    <location>
        <begin position="263"/>
        <end position="285"/>
    </location>
</feature>
<dbReference type="Pfam" id="PF14559">
    <property type="entry name" value="TPR_19"/>
    <property type="match status" value="1"/>
</dbReference>